<protein>
    <recommendedName>
        <fullName evidence="17">C2 domain-containing protein</fullName>
    </recommendedName>
</protein>
<evidence type="ECO:0000259" key="13">
    <source>
        <dbReference type="PROSITE" id="PS50004"/>
    </source>
</evidence>
<comment type="caution">
    <text evidence="15">The sequence shown here is derived from an EMBL/GenBank/DDBJ whole genome shotgun (WGS) entry which is preliminary data.</text>
</comment>
<evidence type="ECO:0000256" key="10">
    <source>
        <dbReference type="ARBA" id="ARBA00023121"/>
    </source>
</evidence>
<comment type="function">
    <text evidence="12">May be involved in membrane trafficking.</text>
</comment>
<dbReference type="PANTHER" id="PTHR10774">
    <property type="entry name" value="EXTENDED SYNAPTOTAGMIN-RELATED"/>
    <property type="match status" value="1"/>
</dbReference>
<dbReference type="InterPro" id="IPR035892">
    <property type="entry name" value="C2_domain_sf"/>
</dbReference>
<dbReference type="GO" id="GO:0016020">
    <property type="term" value="C:membrane"/>
    <property type="evidence" value="ECO:0007669"/>
    <property type="project" value="UniProtKB-SubCell"/>
</dbReference>
<keyword evidence="5" id="KW-0479">Metal-binding</keyword>
<dbReference type="GO" id="GO:0006869">
    <property type="term" value="P:lipid transport"/>
    <property type="evidence" value="ECO:0007669"/>
    <property type="project" value="UniProtKB-KW"/>
</dbReference>
<keyword evidence="8" id="KW-1133">Transmembrane helix</keyword>
<dbReference type="Pfam" id="PF00168">
    <property type="entry name" value="C2"/>
    <property type="match status" value="2"/>
</dbReference>
<evidence type="ECO:0000313" key="16">
    <source>
        <dbReference type="Proteomes" id="UP000290289"/>
    </source>
</evidence>
<keyword evidence="7" id="KW-0106">Calcium</keyword>
<keyword evidence="6" id="KW-0677">Repeat</keyword>
<reference evidence="15 16" key="1">
    <citation type="submission" date="2018-10" db="EMBL/GenBank/DDBJ databases">
        <title>A high-quality apple genome assembly.</title>
        <authorList>
            <person name="Hu J."/>
        </authorList>
    </citation>
    <scope>NUCLEOTIDE SEQUENCE [LARGE SCALE GENOMIC DNA]</scope>
    <source>
        <strain evidence="16">cv. HFTH1</strain>
        <tissue evidence="15">Young leaf</tissue>
    </source>
</reference>
<dbReference type="InterPro" id="IPR011989">
    <property type="entry name" value="ARM-like"/>
</dbReference>
<comment type="similarity">
    <text evidence="2">Belongs to the synaptotagmin family.</text>
</comment>
<evidence type="ECO:0000256" key="5">
    <source>
        <dbReference type="ARBA" id="ARBA00022723"/>
    </source>
</evidence>
<dbReference type="PANTHER" id="PTHR10774:SF178">
    <property type="entry name" value="SYNAPTOTAGMIN-4"/>
    <property type="match status" value="1"/>
</dbReference>
<sequence length="1021" mass="114995">MEFFFGLIIGIAIGIGLIVAFARAERIRSKFRSDLAKTVAAFARMTVQDSRKLLPPQYYPSWLVFTKRQKLKYPCELQLNWLNHHLEKIWPYVDEAASELIRSNVEPILEQYRPMVLSSLKFSKLTLGTVAPQFTGVSIVEGESEAGGITMELEVQWDGNPNIVLDIKTRVGLALPVQVKNIGFTGVFRLIFKPLVGDFPCFGAVCYSLREKKKLDFVFKISGGDISSIPGVSDAIEETIRDAIEDCITWPVRNIIPIIPGDYSALELKPVGMLDVKLVEAKELTNKDLVGKSDPFAVIFIRPLRDRMKTSKVIDNDLNPIWNEHFEFIVEDTSTQNLTIRVFDDEGLQAAELIGCAQVQLSQLEPGKVKDLWLKLVKDLEIQRDAKYRGQVHLELLYCPFGTDGNIVGPFDHDFALTSLEKALKIEPSGADNLEKMRKAAAQKKKDVFVRGVLSVTVISAEDLPVVDFMGKADPFVVLIMKKSEAKAKTRVITNNLNPVWNQTFDFMVEDALHEMLMVEVWDHDTFGKDRIGRVIMTLTRVLMEGEYQNCYQLDIAKSGRIYLNLKWVAQHKVQLQTQANQTMADATEEQDNHHVHPLLESLKKASKDLQSNPISIIYNNYDINAAIESLLELGTKADPIISSEPSLFTLNQLLSNLKTLLEKLQKLQGYGLRSLLHRQVINYKISQIGYAVEAEVQAHIDQKNIWGFVKTMEEDSEDDWKVKALVILENRLNQGFDKDYQELILRAKVFSILEFFTCDSSFSTRVRDRAALAVLALVQFNKDVFVGLVLMGPIVRALIQMGSSGSIQVLTWLVKIIRTPLVDDINGEIPRIISLLGADDMAIRAAAMNCVLEIAFLGREEVIELMLGEDLIEKLMNLQRLETKMEEGEGKFPFSRCVAGFAVQVEVGQGLEEQSERRGFKMEILRRVREASVSDAEAASVVAESRILDQRFNDRKSEGRSGDSDLLESKCKKFQKNLDLELPADAYIDDEGEGFLVDGKVTEAPEVSSSRLKRFSRGCV</sequence>
<evidence type="ECO:0000256" key="12">
    <source>
        <dbReference type="ARBA" id="ARBA00058920"/>
    </source>
</evidence>
<dbReference type="Proteomes" id="UP000290289">
    <property type="component" value="Chromosome 15"/>
</dbReference>
<feature type="domain" description="C2" evidence="13">
    <location>
        <begin position="253"/>
        <end position="374"/>
    </location>
</feature>
<keyword evidence="11" id="KW-0472">Membrane</keyword>
<evidence type="ECO:0000256" key="8">
    <source>
        <dbReference type="ARBA" id="ARBA00022989"/>
    </source>
</evidence>
<evidence type="ECO:0000256" key="9">
    <source>
        <dbReference type="ARBA" id="ARBA00023055"/>
    </source>
</evidence>
<dbReference type="GO" id="GO:0005783">
    <property type="term" value="C:endoplasmic reticulum"/>
    <property type="evidence" value="ECO:0007669"/>
    <property type="project" value="TreeGrafter"/>
</dbReference>
<dbReference type="Gene3D" id="2.60.40.150">
    <property type="entry name" value="C2 domain"/>
    <property type="match status" value="2"/>
</dbReference>
<evidence type="ECO:0000313" key="15">
    <source>
        <dbReference type="EMBL" id="RXH72395.1"/>
    </source>
</evidence>
<evidence type="ECO:0000256" key="7">
    <source>
        <dbReference type="ARBA" id="ARBA00022837"/>
    </source>
</evidence>
<dbReference type="SUPFAM" id="SSF49562">
    <property type="entry name" value="C2 domain (Calcium/lipid-binding domain, CaLB)"/>
    <property type="match status" value="2"/>
</dbReference>
<dbReference type="STRING" id="3750.A0A498HRY8"/>
<dbReference type="InterPro" id="IPR045050">
    <property type="entry name" value="Synaptotagmin_plant"/>
</dbReference>
<dbReference type="GO" id="GO:0046872">
    <property type="term" value="F:metal ion binding"/>
    <property type="evidence" value="ECO:0007669"/>
    <property type="project" value="UniProtKB-KW"/>
</dbReference>
<dbReference type="SUPFAM" id="SSF48371">
    <property type="entry name" value="ARM repeat"/>
    <property type="match status" value="1"/>
</dbReference>
<accession>A0A498HRY8</accession>
<organism evidence="15 16">
    <name type="scientific">Malus domestica</name>
    <name type="common">Apple</name>
    <name type="synonym">Pyrus malus</name>
    <dbReference type="NCBI Taxonomy" id="3750"/>
    <lineage>
        <taxon>Eukaryota</taxon>
        <taxon>Viridiplantae</taxon>
        <taxon>Streptophyta</taxon>
        <taxon>Embryophyta</taxon>
        <taxon>Tracheophyta</taxon>
        <taxon>Spermatophyta</taxon>
        <taxon>Magnoliopsida</taxon>
        <taxon>eudicotyledons</taxon>
        <taxon>Gunneridae</taxon>
        <taxon>Pentapetalae</taxon>
        <taxon>rosids</taxon>
        <taxon>fabids</taxon>
        <taxon>Rosales</taxon>
        <taxon>Rosaceae</taxon>
        <taxon>Amygdaloideae</taxon>
        <taxon>Maleae</taxon>
        <taxon>Malus</taxon>
    </lineage>
</organism>
<name>A0A498HRY8_MALDO</name>
<evidence type="ECO:0008006" key="17">
    <source>
        <dbReference type="Google" id="ProtNLM"/>
    </source>
</evidence>
<dbReference type="SMART" id="SM00239">
    <property type="entry name" value="C2"/>
    <property type="match status" value="2"/>
</dbReference>
<evidence type="ECO:0000256" key="2">
    <source>
        <dbReference type="ARBA" id="ARBA00006996"/>
    </source>
</evidence>
<keyword evidence="3" id="KW-0813">Transport</keyword>
<dbReference type="PROSITE" id="PS50004">
    <property type="entry name" value="C2"/>
    <property type="match status" value="2"/>
</dbReference>
<feature type="domain" description="C2" evidence="13">
    <location>
        <begin position="433"/>
        <end position="552"/>
    </location>
</feature>
<dbReference type="InterPro" id="IPR000008">
    <property type="entry name" value="C2_dom"/>
</dbReference>
<keyword evidence="4" id="KW-0812">Transmembrane</keyword>
<dbReference type="InterPro" id="IPR031468">
    <property type="entry name" value="SMP_LBD"/>
</dbReference>
<dbReference type="EMBL" id="RDQH01000341">
    <property type="protein sequence ID" value="RXH72395.1"/>
    <property type="molecule type" value="Genomic_DNA"/>
</dbReference>
<dbReference type="PROSITE" id="PS51847">
    <property type="entry name" value="SMP"/>
    <property type="match status" value="1"/>
</dbReference>
<dbReference type="FunFam" id="2.60.40.150:FF:000135">
    <property type="entry name" value="Plant synaptotagmin"/>
    <property type="match status" value="1"/>
</dbReference>
<evidence type="ECO:0000259" key="14">
    <source>
        <dbReference type="PROSITE" id="PS51847"/>
    </source>
</evidence>
<dbReference type="Gene3D" id="1.25.10.10">
    <property type="entry name" value="Leucine-rich Repeat Variant"/>
    <property type="match status" value="1"/>
</dbReference>
<dbReference type="InterPro" id="IPR016024">
    <property type="entry name" value="ARM-type_fold"/>
</dbReference>
<feature type="domain" description="SMP-LTD" evidence="14">
    <location>
        <begin position="75"/>
        <end position="259"/>
    </location>
</feature>
<dbReference type="FunFam" id="2.60.40.150:FF:000100">
    <property type="entry name" value="Extended synaptotagmin-2"/>
    <property type="match status" value="1"/>
</dbReference>
<dbReference type="AlphaFoldDB" id="A0A498HRY8"/>
<keyword evidence="10" id="KW-0446">Lipid-binding</keyword>
<keyword evidence="9" id="KW-0445">Lipid transport</keyword>
<evidence type="ECO:0000256" key="1">
    <source>
        <dbReference type="ARBA" id="ARBA00004167"/>
    </source>
</evidence>
<comment type="subcellular location">
    <subcellularLocation>
        <location evidence="1">Membrane</location>
        <topology evidence="1">Single-pass membrane protein</topology>
    </subcellularLocation>
</comment>
<evidence type="ECO:0000256" key="6">
    <source>
        <dbReference type="ARBA" id="ARBA00022737"/>
    </source>
</evidence>
<dbReference type="CDD" id="cd00030">
    <property type="entry name" value="C2"/>
    <property type="match status" value="2"/>
</dbReference>
<gene>
    <name evidence="15" type="ORF">DVH24_012079</name>
</gene>
<dbReference type="GO" id="GO:0008289">
    <property type="term" value="F:lipid binding"/>
    <property type="evidence" value="ECO:0007669"/>
    <property type="project" value="UniProtKB-KW"/>
</dbReference>
<dbReference type="Pfam" id="PF17047">
    <property type="entry name" value="SMP_LBD"/>
    <property type="match status" value="1"/>
</dbReference>
<dbReference type="CDD" id="cd21677">
    <property type="entry name" value="SMP_SYT"/>
    <property type="match status" value="1"/>
</dbReference>
<evidence type="ECO:0000256" key="3">
    <source>
        <dbReference type="ARBA" id="ARBA00022448"/>
    </source>
</evidence>
<proteinExistence type="inferred from homology"/>
<dbReference type="InterPro" id="IPR039010">
    <property type="entry name" value="Synaptotagmin_SMP"/>
</dbReference>
<evidence type="ECO:0000256" key="4">
    <source>
        <dbReference type="ARBA" id="ARBA00022692"/>
    </source>
</evidence>
<dbReference type="PRINTS" id="PR00360">
    <property type="entry name" value="C2DOMAIN"/>
</dbReference>
<keyword evidence="16" id="KW-1185">Reference proteome</keyword>
<evidence type="ECO:0000256" key="11">
    <source>
        <dbReference type="ARBA" id="ARBA00023136"/>
    </source>
</evidence>